<dbReference type="Proteomes" id="UP000248806">
    <property type="component" value="Unassembled WGS sequence"/>
</dbReference>
<evidence type="ECO:0000313" key="3">
    <source>
        <dbReference type="EMBL" id="PZW36797.1"/>
    </source>
</evidence>
<keyword evidence="2" id="KW-0472">Membrane</keyword>
<name>A0A326UEE4_THEHA</name>
<dbReference type="RefSeq" id="WP_111319357.1">
    <property type="nucleotide sequence ID" value="NZ_BIFX01000001.1"/>
</dbReference>
<gene>
    <name evidence="3" type="ORF">EI42_00982</name>
</gene>
<proteinExistence type="predicted"/>
<evidence type="ECO:0000256" key="1">
    <source>
        <dbReference type="SAM" id="MobiDB-lite"/>
    </source>
</evidence>
<reference evidence="3 4" key="1">
    <citation type="submission" date="2018-06" db="EMBL/GenBank/DDBJ databases">
        <title>Genomic Encyclopedia of Archaeal and Bacterial Type Strains, Phase II (KMG-II): from individual species to whole genera.</title>
        <authorList>
            <person name="Goeker M."/>
        </authorList>
    </citation>
    <scope>NUCLEOTIDE SEQUENCE [LARGE SCALE GENOMIC DNA]</scope>
    <source>
        <strain evidence="3 4">ATCC BAA-1881</strain>
    </source>
</reference>
<feature type="transmembrane region" description="Helical" evidence="2">
    <location>
        <begin position="82"/>
        <end position="105"/>
    </location>
</feature>
<dbReference type="AlphaFoldDB" id="A0A326UEE4"/>
<evidence type="ECO:0000313" key="4">
    <source>
        <dbReference type="Proteomes" id="UP000248806"/>
    </source>
</evidence>
<organism evidence="3 4">
    <name type="scientific">Thermosporothrix hazakensis</name>
    <dbReference type="NCBI Taxonomy" id="644383"/>
    <lineage>
        <taxon>Bacteria</taxon>
        <taxon>Bacillati</taxon>
        <taxon>Chloroflexota</taxon>
        <taxon>Ktedonobacteria</taxon>
        <taxon>Ktedonobacterales</taxon>
        <taxon>Thermosporotrichaceae</taxon>
        <taxon>Thermosporothrix</taxon>
    </lineage>
</organism>
<accession>A0A326UEE4</accession>
<feature type="region of interest" description="Disordered" evidence="1">
    <location>
        <begin position="1"/>
        <end position="76"/>
    </location>
</feature>
<protein>
    <submittedName>
        <fullName evidence="3">Uncharacterized protein</fullName>
    </submittedName>
</protein>
<keyword evidence="4" id="KW-1185">Reference proteome</keyword>
<evidence type="ECO:0000256" key="2">
    <source>
        <dbReference type="SAM" id="Phobius"/>
    </source>
</evidence>
<sequence length="321" mass="34653">MNYQPNPQQPGPYQPQTNYGSGQPSPEGNPVDPYNPYTQPAYPSHMGTSSPQYGPVPTPGPTYTPMPPMGPPPKRPSGKRTVFIIVAVCILLVVSASAIGGALYVTNQNNINATATAQTKNEQATATAQVQATATYLATHFPFSSNLVLDDPLTDNNKGNQWLTDEYCAFQNGTYTDHVLNTKTFAACTATKQNFSDFSFEVTMKNLTGAGGGIAFRSNVSESRYYLFMIYTDGYYSLSKYSKADRMTTIVKGTIANFDAQGPIRLGVTAVGSKIQLFTNGQLLNEANDSTFTTGHVGVVVVNEDSITSAQFTDAKVWQLP</sequence>
<keyword evidence="2" id="KW-1133">Transmembrane helix</keyword>
<feature type="compositionally biased region" description="Pro residues" evidence="1">
    <location>
        <begin position="54"/>
        <end position="75"/>
    </location>
</feature>
<comment type="caution">
    <text evidence="3">The sequence shown here is derived from an EMBL/GenBank/DDBJ whole genome shotgun (WGS) entry which is preliminary data.</text>
</comment>
<dbReference type="Gene3D" id="2.60.120.560">
    <property type="entry name" value="Exo-inulinase, domain 1"/>
    <property type="match status" value="1"/>
</dbReference>
<dbReference type="EMBL" id="QKUF01000001">
    <property type="protein sequence ID" value="PZW36797.1"/>
    <property type="molecule type" value="Genomic_DNA"/>
</dbReference>
<keyword evidence="2" id="KW-0812">Transmembrane</keyword>
<dbReference type="OrthoDB" id="155516at2"/>